<name>A0A016VN06_9BILA</name>
<evidence type="ECO:0000256" key="1">
    <source>
        <dbReference type="SAM" id="MobiDB-lite"/>
    </source>
</evidence>
<dbReference type="EMBL" id="JARK01001344">
    <property type="protein sequence ID" value="EYC28133.1"/>
    <property type="molecule type" value="Genomic_DNA"/>
</dbReference>
<accession>A0A016VN06</accession>
<reference evidence="3" key="1">
    <citation type="journal article" date="2015" name="Nat. Genet.">
        <title>The genome and transcriptome of the zoonotic hookworm Ancylostoma ceylanicum identify infection-specific gene families.</title>
        <authorList>
            <person name="Schwarz E.M."/>
            <person name="Hu Y."/>
            <person name="Antoshechkin I."/>
            <person name="Miller M.M."/>
            <person name="Sternberg P.W."/>
            <person name="Aroian R.V."/>
        </authorList>
    </citation>
    <scope>NUCLEOTIDE SEQUENCE</scope>
    <source>
        <strain evidence="3">HY135</strain>
    </source>
</reference>
<organism evidence="2 3">
    <name type="scientific">Ancylostoma ceylanicum</name>
    <dbReference type="NCBI Taxonomy" id="53326"/>
    <lineage>
        <taxon>Eukaryota</taxon>
        <taxon>Metazoa</taxon>
        <taxon>Ecdysozoa</taxon>
        <taxon>Nematoda</taxon>
        <taxon>Chromadorea</taxon>
        <taxon>Rhabditida</taxon>
        <taxon>Rhabditina</taxon>
        <taxon>Rhabditomorpha</taxon>
        <taxon>Strongyloidea</taxon>
        <taxon>Ancylostomatidae</taxon>
        <taxon>Ancylostomatinae</taxon>
        <taxon>Ancylostoma</taxon>
    </lineage>
</organism>
<keyword evidence="3" id="KW-1185">Reference proteome</keyword>
<feature type="compositionally biased region" description="Polar residues" evidence="1">
    <location>
        <begin position="76"/>
        <end position="89"/>
    </location>
</feature>
<proteinExistence type="predicted"/>
<dbReference type="Proteomes" id="UP000024635">
    <property type="component" value="Unassembled WGS sequence"/>
</dbReference>
<gene>
    <name evidence="2" type="primary">Acey_s0008.g355</name>
    <name evidence="2" type="ORF">Y032_0008g355</name>
</gene>
<sequence>MLIIIEPANTRLRNVCAKLGHPNRTFSNDLRPLKAHSIATTELGCKSAVVISGLNSGRQRESSGDLMQKWGRRSTTKCATTTKQLSKQN</sequence>
<protein>
    <submittedName>
        <fullName evidence="2">Uncharacterized protein</fullName>
    </submittedName>
</protein>
<evidence type="ECO:0000313" key="2">
    <source>
        <dbReference type="EMBL" id="EYC28133.1"/>
    </source>
</evidence>
<dbReference type="AlphaFoldDB" id="A0A016VN06"/>
<comment type="caution">
    <text evidence="2">The sequence shown here is derived from an EMBL/GenBank/DDBJ whole genome shotgun (WGS) entry which is preliminary data.</text>
</comment>
<dbReference type="OrthoDB" id="6407164at2759"/>
<evidence type="ECO:0000313" key="3">
    <source>
        <dbReference type="Proteomes" id="UP000024635"/>
    </source>
</evidence>
<feature type="region of interest" description="Disordered" evidence="1">
    <location>
        <begin position="57"/>
        <end position="89"/>
    </location>
</feature>